<dbReference type="InterPro" id="IPR025970">
    <property type="entry name" value="SusE"/>
</dbReference>
<organism evidence="3 4">
    <name type="scientific">Aquimarina aggregata</name>
    <dbReference type="NCBI Taxonomy" id="1642818"/>
    <lineage>
        <taxon>Bacteria</taxon>
        <taxon>Pseudomonadati</taxon>
        <taxon>Bacteroidota</taxon>
        <taxon>Flavobacteriia</taxon>
        <taxon>Flavobacteriales</taxon>
        <taxon>Flavobacteriaceae</taxon>
        <taxon>Aquimarina</taxon>
    </lineage>
</organism>
<dbReference type="GO" id="GO:0019867">
    <property type="term" value="C:outer membrane"/>
    <property type="evidence" value="ECO:0007669"/>
    <property type="project" value="InterPro"/>
</dbReference>
<feature type="domain" description="SusE outer membrane protein" evidence="2">
    <location>
        <begin position="23"/>
        <end position="129"/>
    </location>
</feature>
<dbReference type="AlphaFoldDB" id="A0A163BTE2"/>
<accession>A0A163BTE2</accession>
<reference evidence="3 4" key="1">
    <citation type="submission" date="2016-01" db="EMBL/GenBank/DDBJ databases">
        <title>The draft genome sequence of Aquimarina sp. RZW4-3-2.</title>
        <authorList>
            <person name="Wang Y."/>
        </authorList>
    </citation>
    <scope>NUCLEOTIDE SEQUENCE [LARGE SCALE GENOMIC DNA]</scope>
    <source>
        <strain evidence="3 4">RZW4-3-2</strain>
    </source>
</reference>
<dbReference type="GO" id="GO:2001070">
    <property type="term" value="F:starch binding"/>
    <property type="evidence" value="ECO:0007669"/>
    <property type="project" value="InterPro"/>
</dbReference>
<evidence type="ECO:0000313" key="4">
    <source>
        <dbReference type="Proteomes" id="UP000076715"/>
    </source>
</evidence>
<proteinExistence type="predicted"/>
<dbReference type="RefSeq" id="WP_066311367.1">
    <property type="nucleotide sequence ID" value="NZ_CANLSS010000006.1"/>
</dbReference>
<feature type="chain" id="PRO_5007841845" description="SusE outer membrane protein domain-containing protein" evidence="1">
    <location>
        <begin position="20"/>
        <end position="373"/>
    </location>
</feature>
<gene>
    <name evidence="3" type="ORF">AWE51_20305</name>
</gene>
<protein>
    <recommendedName>
        <fullName evidence="2">SusE outer membrane protein domain-containing protein</fullName>
    </recommendedName>
</protein>
<comment type="caution">
    <text evidence="3">The sequence shown here is derived from an EMBL/GenBank/DDBJ whole genome shotgun (WGS) entry which is preliminary data.</text>
</comment>
<dbReference type="OrthoDB" id="975117at2"/>
<dbReference type="Proteomes" id="UP000076715">
    <property type="component" value="Unassembled WGS sequence"/>
</dbReference>
<sequence length="373" mass="39819">MKKISILIFAFVASLCFNACVEDEEPTFVIQPNQSEGPLIVTANSSVTLNKDLADEQAFTMVWDDAGYNIDTPISYSIEAGAAGTDFATPEQIAVTTSRFYSWTVAELNGIALTLGLAPDTEASFELRVTSSLGTSGGAALTSNPIALTVTPYNTVVVQKDLFLVGNATAPDWNNGSEASQHPNPAIVRDPNNKNLFTYTGKFLGGSNAFKLLEITGQWQPQWGTNDGSSLSVNDGTGSDPGTFSVATDGFYTLTVNLDDNTFSIADFDASAAPTFTTIGIIGDSTPDGWDSDTDMTQSTFDEHLWYILGVNLVDGEMKFRHSNDWPGNWGGTTGVSGNATTDGNPPNIPVIAGTYDIWFNDLDGGYIFIPRG</sequence>
<dbReference type="Gene3D" id="2.60.40.3620">
    <property type="match status" value="2"/>
</dbReference>
<evidence type="ECO:0000259" key="2">
    <source>
        <dbReference type="Pfam" id="PF14292"/>
    </source>
</evidence>
<dbReference type="Pfam" id="PF14292">
    <property type="entry name" value="SusE"/>
    <property type="match status" value="1"/>
</dbReference>
<evidence type="ECO:0000256" key="1">
    <source>
        <dbReference type="SAM" id="SignalP"/>
    </source>
</evidence>
<keyword evidence="4" id="KW-1185">Reference proteome</keyword>
<feature type="signal peptide" evidence="1">
    <location>
        <begin position="1"/>
        <end position="19"/>
    </location>
</feature>
<evidence type="ECO:0000313" key="3">
    <source>
        <dbReference type="EMBL" id="KZS41740.1"/>
    </source>
</evidence>
<name>A0A163BTE2_9FLAO</name>
<dbReference type="EMBL" id="LQRT01000003">
    <property type="protein sequence ID" value="KZS41740.1"/>
    <property type="molecule type" value="Genomic_DNA"/>
</dbReference>
<keyword evidence="1" id="KW-0732">Signal</keyword>
<dbReference type="STRING" id="1642818.AWE51_20305"/>